<dbReference type="InterPro" id="IPR010330">
    <property type="entry name" value="CoiA_nuc"/>
</dbReference>
<dbReference type="InterPro" id="IPR057252">
    <property type="entry name" value="CoiA_C"/>
</dbReference>
<evidence type="ECO:0000259" key="3">
    <source>
        <dbReference type="Pfam" id="PF25166"/>
    </source>
</evidence>
<protein>
    <submittedName>
        <fullName evidence="4">Competence protein CoiA family protein</fullName>
    </submittedName>
</protein>
<dbReference type="AlphaFoldDB" id="A0AAJ2U1S0"/>
<dbReference type="Proteomes" id="UP001285636">
    <property type="component" value="Unassembled WGS sequence"/>
</dbReference>
<dbReference type="InterPro" id="IPR021176">
    <property type="entry name" value="Competence-induced_CoiA"/>
</dbReference>
<feature type="domain" description="Competence protein CoiA-like N-terminal" evidence="2">
    <location>
        <begin position="16"/>
        <end position="63"/>
    </location>
</feature>
<gene>
    <name evidence="4" type="ORF">RYX45_10600</name>
</gene>
<feature type="domain" description="Competence protein CoiA nuclease-like" evidence="1">
    <location>
        <begin position="68"/>
        <end position="222"/>
    </location>
</feature>
<evidence type="ECO:0000313" key="4">
    <source>
        <dbReference type="EMBL" id="MDV2885627.1"/>
    </source>
</evidence>
<feature type="domain" description="Competence protein CoiA C-terminal" evidence="3">
    <location>
        <begin position="232"/>
        <end position="380"/>
    </location>
</feature>
<evidence type="ECO:0000259" key="1">
    <source>
        <dbReference type="Pfam" id="PF06054"/>
    </source>
</evidence>
<dbReference type="EMBL" id="JAWJAY010000002">
    <property type="protein sequence ID" value="MDV2885627.1"/>
    <property type="molecule type" value="Genomic_DNA"/>
</dbReference>
<sequence>MLTAKLKDGSTISMCDQWTYIQLKDMREEVNFYCPCCTAELLLKIGDKKQWHFAHKKGSSCTVQGEPESLYHLRGKKQLYEWIRKQGYKAALEVYLPLIRQRPDVLFKVKDQLYAIEYQCSVIEESQIRKRSKGYEQLGIIPIWIFGGNRLKRVGAKVFSIQSFEWYASSIIRDIPSVIHYYCSDLQKFITLTHPAPISKMKHVAPLREVSNQDFLLSHLLHMPEPISSFNENWIEVKKKWRYAKIYPYPTPTDRFFHQLLYHHRIPPSLFPIEAGWPTPSYSLIETSPHIWQTYLLYACLLQKPIHHPITFRSIHSCFLKKEGKRWLKMRSFYQPVYLEETLAGYLTFLTEAGFLQVISEQPKTYMRLRDAVIPTTVEEANQLDHKLLHQSRKNLNVDS</sequence>
<proteinExistence type="predicted"/>
<dbReference type="InterPro" id="IPR057253">
    <property type="entry name" value="CoiA-like_N"/>
</dbReference>
<name>A0AAJ2U1S0_ALKPS</name>
<dbReference type="Pfam" id="PF06054">
    <property type="entry name" value="CoiA_nuc"/>
    <property type="match status" value="1"/>
</dbReference>
<dbReference type="PIRSF" id="PIRSF007487">
    <property type="entry name" value="Competence-induced_CoiA_bac"/>
    <property type="match status" value="1"/>
</dbReference>
<evidence type="ECO:0000313" key="5">
    <source>
        <dbReference type="Proteomes" id="UP001285636"/>
    </source>
</evidence>
<dbReference type="Pfam" id="PF25164">
    <property type="entry name" value="CoiA_N"/>
    <property type="match status" value="1"/>
</dbReference>
<accession>A0AAJ2U1S0</accession>
<evidence type="ECO:0000259" key="2">
    <source>
        <dbReference type="Pfam" id="PF25164"/>
    </source>
</evidence>
<organism evidence="4 5">
    <name type="scientific">Alkalihalophilus pseudofirmus</name>
    <name type="common">Bacillus pseudofirmus</name>
    <dbReference type="NCBI Taxonomy" id="79885"/>
    <lineage>
        <taxon>Bacteria</taxon>
        <taxon>Bacillati</taxon>
        <taxon>Bacillota</taxon>
        <taxon>Bacilli</taxon>
        <taxon>Bacillales</taxon>
        <taxon>Bacillaceae</taxon>
        <taxon>Alkalihalophilus</taxon>
    </lineage>
</organism>
<dbReference type="RefSeq" id="WP_323466752.1">
    <property type="nucleotide sequence ID" value="NZ_CP144224.1"/>
</dbReference>
<dbReference type="Pfam" id="PF25166">
    <property type="entry name" value="CoiA_C"/>
    <property type="match status" value="1"/>
</dbReference>
<reference evidence="4" key="1">
    <citation type="submission" date="2023-10" db="EMBL/GenBank/DDBJ databases">
        <title>Screening of Alkalihalophilus pseudofirmusBZ-TG-HK211 and Its Alleviation of Salt Stress on Rapeseed Growth.</title>
        <authorList>
            <person name="Zhao B."/>
            <person name="Guo T."/>
        </authorList>
    </citation>
    <scope>NUCLEOTIDE SEQUENCE</scope>
    <source>
        <strain evidence="4">BZ-TG-HK211</strain>
    </source>
</reference>
<comment type="caution">
    <text evidence="4">The sequence shown here is derived from an EMBL/GenBank/DDBJ whole genome shotgun (WGS) entry which is preliminary data.</text>
</comment>